<keyword evidence="5" id="KW-1185">Reference proteome</keyword>
<evidence type="ECO:0000313" key="4">
    <source>
        <dbReference type="EMBL" id="PPQ91572.1"/>
    </source>
</evidence>
<gene>
    <name evidence="4" type="ORF">CVT25_012046</name>
</gene>
<organism evidence="4 5">
    <name type="scientific">Psilocybe cyanescens</name>
    <dbReference type="NCBI Taxonomy" id="93625"/>
    <lineage>
        <taxon>Eukaryota</taxon>
        <taxon>Fungi</taxon>
        <taxon>Dikarya</taxon>
        <taxon>Basidiomycota</taxon>
        <taxon>Agaricomycotina</taxon>
        <taxon>Agaricomycetes</taxon>
        <taxon>Agaricomycetidae</taxon>
        <taxon>Agaricales</taxon>
        <taxon>Agaricineae</taxon>
        <taxon>Strophariaceae</taxon>
        <taxon>Psilocybe</taxon>
    </lineage>
</organism>
<dbReference type="InParanoid" id="A0A409XLC8"/>
<dbReference type="AlphaFoldDB" id="A0A409XLC8"/>
<feature type="repeat" description="WD" evidence="3">
    <location>
        <begin position="1"/>
        <end position="26"/>
    </location>
</feature>
<dbReference type="Proteomes" id="UP000283269">
    <property type="component" value="Unassembled WGS sequence"/>
</dbReference>
<dbReference type="PRINTS" id="PR00320">
    <property type="entry name" value="GPROTEINBRPT"/>
</dbReference>
<dbReference type="InterPro" id="IPR019775">
    <property type="entry name" value="WD40_repeat_CS"/>
</dbReference>
<dbReference type="InterPro" id="IPR015943">
    <property type="entry name" value="WD40/YVTN_repeat-like_dom_sf"/>
</dbReference>
<dbReference type="InterPro" id="IPR050349">
    <property type="entry name" value="WD_LIS1/nudF_dynein_reg"/>
</dbReference>
<feature type="repeat" description="WD" evidence="3">
    <location>
        <begin position="27"/>
        <end position="68"/>
    </location>
</feature>
<dbReference type="SUPFAM" id="SSF50978">
    <property type="entry name" value="WD40 repeat-like"/>
    <property type="match status" value="1"/>
</dbReference>
<dbReference type="STRING" id="93625.A0A409XLC8"/>
<dbReference type="OrthoDB" id="2615105at2759"/>
<dbReference type="PROSITE" id="PS50294">
    <property type="entry name" value="WD_REPEATS_REGION"/>
    <property type="match status" value="2"/>
</dbReference>
<dbReference type="Gene3D" id="2.130.10.10">
    <property type="entry name" value="YVTN repeat-like/Quinoprotein amine dehydrogenase"/>
    <property type="match status" value="1"/>
</dbReference>
<dbReference type="Pfam" id="PF00400">
    <property type="entry name" value="WD40"/>
    <property type="match status" value="2"/>
</dbReference>
<evidence type="ECO:0000313" key="5">
    <source>
        <dbReference type="Proteomes" id="UP000283269"/>
    </source>
</evidence>
<protein>
    <submittedName>
        <fullName evidence="4">Uncharacterized protein</fullName>
    </submittedName>
</protein>
<dbReference type="PROSITE" id="PS00678">
    <property type="entry name" value="WD_REPEATS_1"/>
    <property type="match status" value="1"/>
</dbReference>
<dbReference type="PANTHER" id="PTHR44129">
    <property type="entry name" value="WD REPEAT-CONTAINING PROTEIN POP1"/>
    <property type="match status" value="1"/>
</dbReference>
<feature type="non-terminal residue" evidence="4">
    <location>
        <position position="1"/>
    </location>
</feature>
<feature type="repeat" description="WD" evidence="3">
    <location>
        <begin position="69"/>
        <end position="101"/>
    </location>
</feature>
<comment type="caution">
    <text evidence="4">The sequence shown here is derived from an EMBL/GenBank/DDBJ whole genome shotgun (WGS) entry which is preliminary data.</text>
</comment>
<dbReference type="InterPro" id="IPR001680">
    <property type="entry name" value="WD40_rpt"/>
</dbReference>
<dbReference type="SMART" id="SM00320">
    <property type="entry name" value="WD40"/>
    <property type="match status" value="2"/>
</dbReference>
<evidence type="ECO:0000256" key="3">
    <source>
        <dbReference type="PROSITE-ProRule" id="PRU00221"/>
    </source>
</evidence>
<evidence type="ECO:0000256" key="2">
    <source>
        <dbReference type="ARBA" id="ARBA00022737"/>
    </source>
</evidence>
<dbReference type="PROSITE" id="PS50082">
    <property type="entry name" value="WD_REPEATS_2"/>
    <property type="match status" value="3"/>
</dbReference>
<sequence>GKQIVSGSSDELVRVWVVSTGEELKVLNGHTKFVRSVAFSPAGKQIVSGLNDKSVRVWDVSTGDELKVLKGHTNWVTSVAFSPDGKQIVSGSDDNSVQVWDFGSLYIREMISEKHTGWLLSPDSQHHLMFVSPRLLLPDASNPSALNGRNVTVCSVHLFIISLILLSLK</sequence>
<proteinExistence type="predicted"/>
<keyword evidence="2" id="KW-0677">Repeat</keyword>
<evidence type="ECO:0000256" key="1">
    <source>
        <dbReference type="ARBA" id="ARBA00022574"/>
    </source>
</evidence>
<dbReference type="InterPro" id="IPR036322">
    <property type="entry name" value="WD40_repeat_dom_sf"/>
</dbReference>
<dbReference type="InterPro" id="IPR020472">
    <property type="entry name" value="WD40_PAC1"/>
</dbReference>
<keyword evidence="1 3" id="KW-0853">WD repeat</keyword>
<dbReference type="EMBL" id="NHYD01001304">
    <property type="protein sequence ID" value="PPQ91572.1"/>
    <property type="molecule type" value="Genomic_DNA"/>
</dbReference>
<name>A0A409XLC8_PSICY</name>
<accession>A0A409XLC8</accession>
<reference evidence="4 5" key="1">
    <citation type="journal article" date="2018" name="Evol. Lett.">
        <title>Horizontal gene cluster transfer increased hallucinogenic mushroom diversity.</title>
        <authorList>
            <person name="Reynolds H.T."/>
            <person name="Vijayakumar V."/>
            <person name="Gluck-Thaler E."/>
            <person name="Korotkin H.B."/>
            <person name="Matheny P.B."/>
            <person name="Slot J.C."/>
        </authorList>
    </citation>
    <scope>NUCLEOTIDE SEQUENCE [LARGE SCALE GENOMIC DNA]</scope>
    <source>
        <strain evidence="4 5">2631</strain>
    </source>
</reference>